<dbReference type="GO" id="GO:0005229">
    <property type="term" value="F:intracellularly calcium-gated chloride channel activity"/>
    <property type="evidence" value="ECO:0007669"/>
    <property type="project" value="TreeGrafter"/>
</dbReference>
<accession>A0A914GW79</accession>
<dbReference type="PANTHER" id="PTHR12424">
    <property type="entry name" value="TWEETY-RELATED"/>
    <property type="match status" value="1"/>
</dbReference>
<dbReference type="GO" id="GO:0034707">
    <property type="term" value="C:chloride channel complex"/>
    <property type="evidence" value="ECO:0007669"/>
    <property type="project" value="UniProtKB-UniRule"/>
</dbReference>
<proteinExistence type="inferred from homology"/>
<dbReference type="GO" id="GO:0072320">
    <property type="term" value="F:volume-sensitive chloride channel activity"/>
    <property type="evidence" value="ECO:0007669"/>
    <property type="project" value="TreeGrafter"/>
</dbReference>
<evidence type="ECO:0000256" key="10">
    <source>
        <dbReference type="ARBA" id="ARBA00023180"/>
    </source>
</evidence>
<evidence type="ECO:0000256" key="8">
    <source>
        <dbReference type="ARBA" id="ARBA00023136"/>
    </source>
</evidence>
<name>A0A914GW79_GLORO</name>
<keyword evidence="10" id="KW-0325">Glycoprotein</keyword>
<feature type="transmembrane region" description="Helical" evidence="13">
    <location>
        <begin position="48"/>
        <end position="71"/>
    </location>
</feature>
<dbReference type="Proteomes" id="UP000887572">
    <property type="component" value="Unplaced"/>
</dbReference>
<keyword evidence="11 13" id="KW-0868">Chloride</keyword>
<evidence type="ECO:0000256" key="5">
    <source>
        <dbReference type="ARBA" id="ARBA00022692"/>
    </source>
</evidence>
<keyword evidence="4" id="KW-1003">Cell membrane</keyword>
<organism evidence="15 16">
    <name type="scientific">Globodera rostochiensis</name>
    <name type="common">Golden nematode worm</name>
    <name type="synonym">Heterodera rostochiensis</name>
    <dbReference type="NCBI Taxonomy" id="31243"/>
    <lineage>
        <taxon>Eukaryota</taxon>
        <taxon>Metazoa</taxon>
        <taxon>Ecdysozoa</taxon>
        <taxon>Nematoda</taxon>
        <taxon>Chromadorea</taxon>
        <taxon>Rhabditida</taxon>
        <taxon>Tylenchina</taxon>
        <taxon>Tylenchomorpha</taxon>
        <taxon>Tylenchoidea</taxon>
        <taxon>Heteroderidae</taxon>
        <taxon>Heteroderinae</taxon>
        <taxon>Globodera</taxon>
    </lineage>
</organism>
<reference evidence="16" key="1">
    <citation type="submission" date="2022-11" db="UniProtKB">
        <authorList>
            <consortium name="WormBaseParasite"/>
        </authorList>
    </citation>
    <scope>IDENTIFICATION</scope>
</reference>
<keyword evidence="5 13" id="KW-0812">Transmembrane</keyword>
<evidence type="ECO:0000256" key="3">
    <source>
        <dbReference type="ARBA" id="ARBA00022448"/>
    </source>
</evidence>
<evidence type="ECO:0000256" key="13">
    <source>
        <dbReference type="RuleBase" id="RU361114"/>
    </source>
</evidence>
<comment type="function">
    <text evidence="13">Probable chloride channel.</text>
</comment>
<evidence type="ECO:0000256" key="9">
    <source>
        <dbReference type="ARBA" id="ARBA00023173"/>
    </source>
</evidence>
<evidence type="ECO:0000256" key="1">
    <source>
        <dbReference type="ARBA" id="ARBA00004651"/>
    </source>
</evidence>
<evidence type="ECO:0000256" key="14">
    <source>
        <dbReference type="SAM" id="MobiDB-lite"/>
    </source>
</evidence>
<dbReference type="Pfam" id="PF04906">
    <property type="entry name" value="Tweety"/>
    <property type="match status" value="1"/>
</dbReference>
<feature type="compositionally biased region" description="Polar residues" evidence="14">
    <location>
        <begin position="496"/>
        <end position="513"/>
    </location>
</feature>
<keyword evidence="15" id="KW-1185">Reference proteome</keyword>
<comment type="subcellular location">
    <subcellularLocation>
        <location evidence="1 13">Cell membrane</location>
        <topology evidence="1 13">Multi-pass membrane protein</topology>
    </subcellularLocation>
</comment>
<feature type="transmembrane region" description="Helical" evidence="13">
    <location>
        <begin position="211"/>
        <end position="234"/>
    </location>
</feature>
<keyword evidence="8 13" id="KW-0472">Membrane</keyword>
<sequence>MGEQQRTNFADWLLKWVHRVPHFDFRFRRLQRETPFDVDPNGEYAQSLVILCALSLLLALLFLLATLLWWVSQCCVARRSSTPNRTSSKRVGRLSCALFLVSVLCFALMGACLYGNEHVNKSVRESAGALAHIANAFRLAMEKTRKLNESQRAKTSINQTALIREADSLLTELSDNVDELKQRLGRTLAILVDTQFLEAAKRKGERVELERSLLCLLLQVIMIAVLFAGVTAFCRQSRKGAIIFSGLGLVIFLVAWLLFSAAFPLTVAFADFCMDGRPFLRTHLNDELIDVVQFYADCTPLQADLHTNSEAAQSVPGALPLAIIRQLTAEQNAAEHKLEALLARLFNGSVEIESVTAQISKQIMTTARLDGAVHSALQCSALHQDVLGMQHGFCRHAFFGVALISFTLLLLGLSLFVLLILVSKSWYIFTRLPNDYLEVGEDDQFSPRCHDAMPDNIYDTNIFNPRARQHLANTSAAAEGTAQNSAPNGAAGGSVQLRNSPDGNGMAQQAPSWQQQLLRAQRRACHGACGHVTARHTYEKWRRHSHLRRQLSADQRRRRRQPQKFNKNCFNKFKQFISTIGSSTTLFRFKFFMFFAL</sequence>
<evidence type="ECO:0000256" key="2">
    <source>
        <dbReference type="ARBA" id="ARBA00009849"/>
    </source>
</evidence>
<dbReference type="InterPro" id="IPR006990">
    <property type="entry name" value="Tweety"/>
</dbReference>
<evidence type="ECO:0000313" key="16">
    <source>
        <dbReference type="WBParaSite" id="Gr19_v10_g11761.t1"/>
    </source>
</evidence>
<feature type="transmembrane region" description="Helical" evidence="13">
    <location>
        <begin position="241"/>
        <end position="270"/>
    </location>
</feature>
<keyword evidence="9 13" id="KW-0869">Chloride channel</keyword>
<evidence type="ECO:0000256" key="7">
    <source>
        <dbReference type="ARBA" id="ARBA00023065"/>
    </source>
</evidence>
<feature type="transmembrane region" description="Helical" evidence="13">
    <location>
        <begin position="397"/>
        <end position="422"/>
    </location>
</feature>
<evidence type="ECO:0000256" key="11">
    <source>
        <dbReference type="ARBA" id="ARBA00023214"/>
    </source>
</evidence>
<feature type="compositionally biased region" description="Polar residues" evidence="14">
    <location>
        <begin position="473"/>
        <end position="487"/>
    </location>
</feature>
<keyword evidence="3 13" id="KW-0813">Transport</keyword>
<evidence type="ECO:0000256" key="12">
    <source>
        <dbReference type="ARBA" id="ARBA00023303"/>
    </source>
</evidence>
<feature type="transmembrane region" description="Helical" evidence="13">
    <location>
        <begin position="91"/>
        <end position="116"/>
    </location>
</feature>
<dbReference type="WBParaSite" id="Gr19_v10_g11761.t1">
    <property type="protein sequence ID" value="Gr19_v10_g11761.t1"/>
    <property type="gene ID" value="Gr19_v10_g11761"/>
</dbReference>
<comment type="similarity">
    <text evidence="2 13">Belongs to the tweety family.</text>
</comment>
<keyword evidence="6 13" id="KW-1133">Transmembrane helix</keyword>
<evidence type="ECO:0000256" key="4">
    <source>
        <dbReference type="ARBA" id="ARBA00022475"/>
    </source>
</evidence>
<dbReference type="PANTHER" id="PTHR12424:SF8">
    <property type="entry name" value="PROTEIN TWEETY"/>
    <property type="match status" value="1"/>
</dbReference>
<evidence type="ECO:0000313" key="15">
    <source>
        <dbReference type="Proteomes" id="UP000887572"/>
    </source>
</evidence>
<protein>
    <recommendedName>
        <fullName evidence="13">Protein tweety homolog</fullName>
    </recommendedName>
</protein>
<keyword evidence="7 13" id="KW-0406">Ion transport</keyword>
<evidence type="ECO:0000256" key="6">
    <source>
        <dbReference type="ARBA" id="ARBA00022989"/>
    </source>
</evidence>
<feature type="region of interest" description="Disordered" evidence="14">
    <location>
        <begin position="473"/>
        <end position="513"/>
    </location>
</feature>
<dbReference type="GO" id="GO:0005886">
    <property type="term" value="C:plasma membrane"/>
    <property type="evidence" value="ECO:0007669"/>
    <property type="project" value="UniProtKB-SubCell"/>
</dbReference>
<keyword evidence="12 13" id="KW-0407">Ion channel</keyword>
<dbReference type="AlphaFoldDB" id="A0A914GW79"/>